<organism evidence="4 5">
    <name type="scientific">Hansschlegelia zhihuaiae</name>
    <dbReference type="NCBI Taxonomy" id="405005"/>
    <lineage>
        <taxon>Bacteria</taxon>
        <taxon>Pseudomonadati</taxon>
        <taxon>Pseudomonadota</taxon>
        <taxon>Alphaproteobacteria</taxon>
        <taxon>Hyphomicrobiales</taxon>
        <taxon>Methylopilaceae</taxon>
        <taxon>Hansschlegelia</taxon>
    </lineage>
</organism>
<feature type="compositionally biased region" description="Basic and acidic residues" evidence="1">
    <location>
        <begin position="562"/>
        <end position="576"/>
    </location>
</feature>
<feature type="domain" description="AsmA" evidence="3">
    <location>
        <begin position="329"/>
        <end position="465"/>
    </location>
</feature>
<evidence type="ECO:0000313" key="5">
    <source>
        <dbReference type="Proteomes" id="UP000289708"/>
    </source>
</evidence>
<dbReference type="GO" id="GO:0005886">
    <property type="term" value="C:plasma membrane"/>
    <property type="evidence" value="ECO:0007669"/>
    <property type="project" value="TreeGrafter"/>
</dbReference>
<dbReference type="EMBL" id="RYFI01000009">
    <property type="protein sequence ID" value="RXF73379.1"/>
    <property type="molecule type" value="Genomic_DNA"/>
</dbReference>
<comment type="caution">
    <text evidence="4">The sequence shown here is derived from an EMBL/GenBank/DDBJ whole genome shotgun (WGS) entry which is preliminary data.</text>
</comment>
<reference evidence="4 5" key="1">
    <citation type="submission" date="2018-12" db="EMBL/GenBank/DDBJ databases">
        <title>bacterium Hansschlegelia zhihuaiae S113.</title>
        <authorList>
            <person name="He J."/>
        </authorList>
    </citation>
    <scope>NUCLEOTIDE SEQUENCE [LARGE SCALE GENOMIC DNA]</scope>
    <source>
        <strain evidence="4 5">S 113</strain>
    </source>
</reference>
<feature type="region of interest" description="Disordered" evidence="1">
    <location>
        <begin position="549"/>
        <end position="576"/>
    </location>
</feature>
<feature type="signal peptide" evidence="2">
    <location>
        <begin position="1"/>
        <end position="24"/>
    </location>
</feature>
<feature type="chain" id="PRO_5020630305" evidence="2">
    <location>
        <begin position="25"/>
        <end position="576"/>
    </location>
</feature>
<keyword evidence="5" id="KW-1185">Reference proteome</keyword>
<evidence type="ECO:0000256" key="1">
    <source>
        <dbReference type="SAM" id="MobiDB-lite"/>
    </source>
</evidence>
<accession>A0A4Q0MJT7</accession>
<evidence type="ECO:0000259" key="3">
    <source>
        <dbReference type="Pfam" id="PF05170"/>
    </source>
</evidence>
<dbReference type="PANTHER" id="PTHR30441">
    <property type="entry name" value="DUF748 DOMAIN-CONTAINING PROTEIN"/>
    <property type="match status" value="1"/>
</dbReference>
<protein>
    <submittedName>
        <fullName evidence="4">AsmA family protein</fullName>
    </submittedName>
</protein>
<dbReference type="Pfam" id="PF05170">
    <property type="entry name" value="AsmA"/>
    <property type="match status" value="1"/>
</dbReference>
<dbReference type="InterPro" id="IPR006311">
    <property type="entry name" value="TAT_signal"/>
</dbReference>
<dbReference type="PROSITE" id="PS51318">
    <property type="entry name" value="TAT"/>
    <property type="match status" value="1"/>
</dbReference>
<dbReference type="Proteomes" id="UP000289708">
    <property type="component" value="Unassembled WGS sequence"/>
</dbReference>
<name>A0A4Q0MJT7_9HYPH</name>
<dbReference type="InterPro" id="IPR007844">
    <property type="entry name" value="AsmA"/>
</dbReference>
<dbReference type="OrthoDB" id="5439561at2"/>
<dbReference type="InterPro" id="IPR052894">
    <property type="entry name" value="AsmA-related"/>
</dbReference>
<dbReference type="AlphaFoldDB" id="A0A4Q0MJT7"/>
<sequence>MSTRRILFGLAAAVALAAASGAVALSRVSVDDAGERLIGGLRDATGLSVAANGAATVSLFPSPRLRVDGVSFARRGEPPFAVARELVGALRLPALLLGRVELGEITLSEPQIALDRLPYADVLAALQARKGVGHAPSIRIADGRLGWGGRAVDRVEAGLAWPRDGGPLAFSGYGRLGGRPVEATLQLADLAAFGRGERAPFRARLEGGGLRVMFDGDAIGVASPRLTGEISARAASLADALDWLGARAAGRGASQWSASFAGRGGLDADGLQISNAEIDLAGRSFLGAGRLTSVNGQPAVEATLDAGDLDLTPFAATLSPRLGEPDGSWSEAAIDLDGLRGWSLDLRLSAEALEFGGLRLGETAATMLVANGGLDLSIGEAAAYGGVIGGRLSLEPKGAETRLRLEGAATGVMVENTLAELLAKPPIEGSVNADLAVESVGTSVAGLVAGLKGRASGHLADGALESASRSRTLALAGLRGRMPVSRADIRMAVEGGVARADDISIVGPNASFALAGTASLVDRRIKLSGSVSLAKGGWDLPVVVEGPLSSPRLRPNLSGKSADGEARRGAAPDVVR</sequence>
<evidence type="ECO:0000313" key="4">
    <source>
        <dbReference type="EMBL" id="RXF73379.1"/>
    </source>
</evidence>
<gene>
    <name evidence="4" type="ORF">EK403_11195</name>
</gene>
<proteinExistence type="predicted"/>
<dbReference type="GO" id="GO:0090313">
    <property type="term" value="P:regulation of protein targeting to membrane"/>
    <property type="evidence" value="ECO:0007669"/>
    <property type="project" value="TreeGrafter"/>
</dbReference>
<evidence type="ECO:0000256" key="2">
    <source>
        <dbReference type="SAM" id="SignalP"/>
    </source>
</evidence>
<dbReference type="PANTHER" id="PTHR30441:SF4">
    <property type="entry name" value="PROTEIN ASMA"/>
    <property type="match status" value="1"/>
</dbReference>
<dbReference type="RefSeq" id="WP_128777572.1">
    <property type="nucleotide sequence ID" value="NZ_RYFI01000009.1"/>
</dbReference>
<keyword evidence="2" id="KW-0732">Signal</keyword>